<dbReference type="PANTHER" id="PTHR48423:SF2">
    <property type="entry name" value="INTERLEUKIN-12 RECEPTOR SUBUNIT BETA-2"/>
    <property type="match status" value="1"/>
</dbReference>
<reference evidence="12" key="3">
    <citation type="submission" date="2025-09" db="UniProtKB">
        <authorList>
            <consortium name="Ensembl"/>
        </authorList>
    </citation>
    <scope>IDENTIFICATION</scope>
</reference>
<evidence type="ECO:0000256" key="2">
    <source>
        <dbReference type="ARBA" id="ARBA00008921"/>
    </source>
</evidence>
<keyword evidence="9" id="KW-0675">Receptor</keyword>
<evidence type="ECO:0000259" key="11">
    <source>
        <dbReference type="PROSITE" id="PS50853"/>
    </source>
</evidence>
<reference evidence="12 13" key="1">
    <citation type="submission" date="2019-04" db="EMBL/GenBank/DDBJ databases">
        <authorList>
            <consortium name="Wellcome Sanger Institute Data Sharing"/>
        </authorList>
    </citation>
    <scope>NUCLEOTIDE SEQUENCE [LARGE SCALE GENOMIC DNA]</scope>
</reference>
<evidence type="ECO:0000256" key="5">
    <source>
        <dbReference type="ARBA" id="ARBA00022737"/>
    </source>
</evidence>
<dbReference type="InterPro" id="IPR052672">
    <property type="entry name" value="Type1_Cytokine_Rcpt_Type2"/>
</dbReference>
<evidence type="ECO:0000256" key="8">
    <source>
        <dbReference type="ARBA" id="ARBA00023157"/>
    </source>
</evidence>
<keyword evidence="5" id="KW-0677">Repeat</keyword>
<reference evidence="12" key="2">
    <citation type="submission" date="2025-08" db="UniProtKB">
        <authorList>
            <consortium name="Ensembl"/>
        </authorList>
    </citation>
    <scope>IDENTIFICATION</scope>
</reference>
<evidence type="ECO:0000313" key="13">
    <source>
        <dbReference type="Proteomes" id="UP000694397"/>
    </source>
</evidence>
<accession>A0A8C9RMA4</accession>
<dbReference type="OrthoDB" id="10005435at2759"/>
<evidence type="ECO:0000256" key="3">
    <source>
        <dbReference type="ARBA" id="ARBA00022692"/>
    </source>
</evidence>
<keyword evidence="13" id="KW-1185">Reference proteome</keyword>
<evidence type="ECO:0000256" key="4">
    <source>
        <dbReference type="ARBA" id="ARBA00022729"/>
    </source>
</evidence>
<dbReference type="PROSITE" id="PS01353">
    <property type="entry name" value="HEMATOPO_REC_L_F2"/>
    <property type="match status" value="1"/>
</dbReference>
<evidence type="ECO:0000256" key="10">
    <source>
        <dbReference type="ARBA" id="ARBA00023180"/>
    </source>
</evidence>
<dbReference type="InterPro" id="IPR003529">
    <property type="entry name" value="Hematopoietin_rcpt_Gp130_CS"/>
</dbReference>
<feature type="domain" description="Fibronectin type-III" evidence="11">
    <location>
        <begin position="205"/>
        <end position="297"/>
    </location>
</feature>
<evidence type="ECO:0000313" key="12">
    <source>
        <dbReference type="Ensembl" id="ENSSFOP00015019259.2"/>
    </source>
</evidence>
<dbReference type="InterPro" id="IPR003961">
    <property type="entry name" value="FN3_dom"/>
</dbReference>
<dbReference type="PROSITE" id="PS50853">
    <property type="entry name" value="FN3"/>
    <property type="match status" value="1"/>
</dbReference>
<sequence>HESECTRMLPVCERRVRRRRAATGRMCSAFSTVGTVVRLGSTFGVYCVFRQSNEGDCAKTKMHMFLDKRKISETRKHNATTLFFQIKNIDANRSFACKCDGVCCLEPCGLDLIAGYPPDVPRNLTCVQEGVRGNTTCAWKTGRDPRIETTSYLILQPDLTFGGTASVTLRLLHSQSLYTVWVTVSNSLGNVSSAQLHFALADIAKPSAPVITRVNCDSSFCVLHWEEKQASQLLQIQHRAVHGNWISSSISGNEKHLNVTNLEPFTEYEFQSRCTLSTEREVWSDWSQVVKRRTEEEARGMILGYRLTVEDFQKKRRTENISRSQLSRQISCSQCRVTLSAFNSKGHSPAAHVVLPPQTGKPSPQSVACRPHSNTSGLAISWQKPATAGPVRGYVVEWFAANRKREPTVTSLLQMLILGRGIFWMFALSPAQGPNARVKTWSNLSVTVYWEEAPEEQRGGCLSRYKIFLKSRTSQKEYGKKYTTEALPPGEYEAWITGWMNAMRGAKGNSCHFEDPETREMSEPVLPVGGITWGPGSSSSPAPSPTKGRALSLYLLPCSDMDGPCSENGSKQMENCGILKSIDYITSNGLQDMDSEEGEDEDDCLGDFFPCPQGPFIQPLFLGGGQLTLNDVKINCKAFTDKMGNCTSFLAICC</sequence>
<dbReference type="SUPFAM" id="SSF49265">
    <property type="entry name" value="Fibronectin type III"/>
    <property type="match status" value="3"/>
</dbReference>
<evidence type="ECO:0000256" key="1">
    <source>
        <dbReference type="ARBA" id="ARBA00004479"/>
    </source>
</evidence>
<keyword evidence="6" id="KW-1133">Transmembrane helix</keyword>
<dbReference type="InterPro" id="IPR036116">
    <property type="entry name" value="FN3_sf"/>
</dbReference>
<evidence type="ECO:0000256" key="7">
    <source>
        <dbReference type="ARBA" id="ARBA00023136"/>
    </source>
</evidence>
<keyword evidence="8" id="KW-1015">Disulfide bond</keyword>
<dbReference type="CDD" id="cd00063">
    <property type="entry name" value="FN3"/>
    <property type="match status" value="1"/>
</dbReference>
<gene>
    <name evidence="12" type="primary">LOC108935175</name>
</gene>
<keyword evidence="3" id="KW-0812">Transmembrane</keyword>
<dbReference type="SMART" id="SM00060">
    <property type="entry name" value="FN3"/>
    <property type="match status" value="3"/>
</dbReference>
<keyword evidence="7" id="KW-0472">Membrane</keyword>
<evidence type="ECO:0000256" key="9">
    <source>
        <dbReference type="ARBA" id="ARBA00023170"/>
    </source>
</evidence>
<dbReference type="GeneTree" id="ENSGT00940000159829"/>
<organism evidence="12 13">
    <name type="scientific">Scleropages formosus</name>
    <name type="common">Asian bonytongue</name>
    <name type="synonym">Osteoglossum formosum</name>
    <dbReference type="NCBI Taxonomy" id="113540"/>
    <lineage>
        <taxon>Eukaryota</taxon>
        <taxon>Metazoa</taxon>
        <taxon>Chordata</taxon>
        <taxon>Craniata</taxon>
        <taxon>Vertebrata</taxon>
        <taxon>Euteleostomi</taxon>
        <taxon>Actinopterygii</taxon>
        <taxon>Neopterygii</taxon>
        <taxon>Teleostei</taxon>
        <taxon>Osteoglossocephala</taxon>
        <taxon>Osteoglossomorpha</taxon>
        <taxon>Osteoglossiformes</taxon>
        <taxon>Osteoglossidae</taxon>
        <taxon>Scleropages</taxon>
    </lineage>
</organism>
<keyword evidence="10" id="KW-0325">Glycoprotein</keyword>
<name>A0A8C9RMA4_SCLFO</name>
<dbReference type="AlphaFoldDB" id="A0A8C9RMA4"/>
<dbReference type="PANTHER" id="PTHR48423">
    <property type="entry name" value="INTERLEUKIN-27 RECEPTOR SUBUNIT ALPHA"/>
    <property type="match status" value="1"/>
</dbReference>
<comment type="subcellular location">
    <subcellularLocation>
        <location evidence="1">Membrane</location>
        <topology evidence="1">Single-pass type I membrane protein</topology>
    </subcellularLocation>
</comment>
<comment type="similarity">
    <text evidence="2">Belongs to the type I cytokine receptor family. Type 2 subfamily.</text>
</comment>
<dbReference type="Ensembl" id="ENSSFOT00015019483.2">
    <property type="protein sequence ID" value="ENSSFOP00015019259.2"/>
    <property type="gene ID" value="ENSSFOG00015012402.2"/>
</dbReference>
<dbReference type="GO" id="GO:0005886">
    <property type="term" value="C:plasma membrane"/>
    <property type="evidence" value="ECO:0007669"/>
    <property type="project" value="UniProtKB-ARBA"/>
</dbReference>
<evidence type="ECO:0000256" key="6">
    <source>
        <dbReference type="ARBA" id="ARBA00022989"/>
    </source>
</evidence>
<dbReference type="InterPro" id="IPR013783">
    <property type="entry name" value="Ig-like_fold"/>
</dbReference>
<dbReference type="GO" id="GO:0004896">
    <property type="term" value="F:cytokine receptor activity"/>
    <property type="evidence" value="ECO:0007669"/>
    <property type="project" value="InterPro"/>
</dbReference>
<keyword evidence="4" id="KW-0732">Signal</keyword>
<proteinExistence type="inferred from homology"/>
<dbReference type="Gene3D" id="2.60.40.10">
    <property type="entry name" value="Immunoglobulins"/>
    <property type="match status" value="2"/>
</dbReference>
<protein>
    <recommendedName>
        <fullName evidence="11">Fibronectin type-III domain-containing protein</fullName>
    </recommendedName>
</protein>
<dbReference type="Proteomes" id="UP000694397">
    <property type="component" value="Chromosome 3"/>
</dbReference>